<organism evidence="1 2">
    <name type="scientific">Ralstonia solanacearum K60</name>
    <dbReference type="NCBI Taxonomy" id="1091042"/>
    <lineage>
        <taxon>Bacteria</taxon>
        <taxon>Pseudomonadati</taxon>
        <taxon>Pseudomonadota</taxon>
        <taxon>Betaproteobacteria</taxon>
        <taxon>Burkholderiales</taxon>
        <taxon>Burkholderiaceae</taxon>
        <taxon>Ralstonia</taxon>
        <taxon>Ralstonia solanacearum species complex</taxon>
    </lineage>
</organism>
<dbReference type="RefSeq" id="WP_094393893.1">
    <property type="nucleotide sequence ID" value="NZ_NCTK01000001.1"/>
</dbReference>
<sequence>MSCATPILPSGPLGHVPEIVGHDPETVGHVAPKYAWVGNVGLGYLYCQPAGSTPYVPASQPDHETADHAHIEFSNFLSIEAIRHPTS</sequence>
<comment type="caution">
    <text evidence="1">The sequence shown here is derived from an EMBL/GenBank/DDBJ whole genome shotgun (WGS) entry which is preliminary data.</text>
</comment>
<name>A0AAP7ZMM8_RALSL</name>
<dbReference type="Proteomes" id="UP000216164">
    <property type="component" value="Unassembled WGS sequence"/>
</dbReference>
<gene>
    <name evidence="1" type="ORF">B7R77_07665</name>
</gene>
<reference evidence="1 2" key="1">
    <citation type="submission" date="2017-04" db="EMBL/GenBank/DDBJ databases">
        <title>Genome Announcement: Closed genomes of Ralstonia solanacearum strains K60, UW551, and UW700.</title>
        <authorList>
            <person name="Hayes M."/>
            <person name="Macintyre A.M."/>
            <person name="Allen C."/>
        </authorList>
    </citation>
    <scope>NUCLEOTIDE SEQUENCE [LARGE SCALE GENOMIC DNA]</scope>
    <source>
        <strain evidence="1 2">UW25</strain>
    </source>
</reference>
<evidence type="ECO:0000313" key="2">
    <source>
        <dbReference type="Proteomes" id="UP000216164"/>
    </source>
</evidence>
<evidence type="ECO:0000313" key="1">
    <source>
        <dbReference type="EMBL" id="OYQ13139.1"/>
    </source>
</evidence>
<proteinExistence type="predicted"/>
<dbReference type="EMBL" id="NCTK01000001">
    <property type="protein sequence ID" value="OYQ13139.1"/>
    <property type="molecule type" value="Genomic_DNA"/>
</dbReference>
<accession>A0AAP7ZMM8</accession>
<dbReference type="AlphaFoldDB" id="A0AAP7ZMM8"/>
<protein>
    <submittedName>
        <fullName evidence="1">Uncharacterized protein</fullName>
    </submittedName>
</protein>